<evidence type="ECO:0000313" key="10">
    <source>
        <dbReference type="Proteomes" id="UP000319769"/>
    </source>
</evidence>
<evidence type="ECO:0000256" key="1">
    <source>
        <dbReference type="ARBA" id="ARBA00001927"/>
    </source>
</evidence>
<keyword evidence="6" id="KW-0411">Iron-sulfur</keyword>
<reference evidence="9" key="1">
    <citation type="submission" date="2019-09" db="EMBL/GenBank/DDBJ databases">
        <authorList>
            <person name="Teo W.F.A."/>
            <person name="Duangmal K."/>
        </authorList>
    </citation>
    <scope>NUCLEOTIDE SEQUENCE [LARGE SCALE GENOMIC DNA]</scope>
    <source>
        <strain evidence="9">K81G1</strain>
    </source>
</reference>
<evidence type="ECO:0000256" key="2">
    <source>
        <dbReference type="ARBA" id="ARBA00022448"/>
    </source>
</evidence>
<evidence type="ECO:0000256" key="3">
    <source>
        <dbReference type="ARBA" id="ARBA00022723"/>
    </source>
</evidence>
<dbReference type="AlphaFoldDB" id="A0A5N0UXC2"/>
<dbReference type="PANTHER" id="PTHR36923">
    <property type="entry name" value="FERREDOXIN"/>
    <property type="match status" value="1"/>
</dbReference>
<dbReference type="EMBL" id="VMNW02000070">
    <property type="protein sequence ID" value="KAA9153969.1"/>
    <property type="molecule type" value="Genomic_DNA"/>
</dbReference>
<evidence type="ECO:0000256" key="6">
    <source>
        <dbReference type="ARBA" id="ARBA00023014"/>
    </source>
</evidence>
<dbReference type="InterPro" id="IPR051269">
    <property type="entry name" value="Fe-S_cluster_ET"/>
</dbReference>
<dbReference type="GO" id="GO:0046872">
    <property type="term" value="F:metal ion binding"/>
    <property type="evidence" value="ECO:0007669"/>
    <property type="project" value="UniProtKB-KW"/>
</dbReference>
<dbReference type="PANTHER" id="PTHR36923:SF3">
    <property type="entry name" value="FERREDOXIN"/>
    <property type="match status" value="1"/>
</dbReference>
<proteinExistence type="predicted"/>
<evidence type="ECO:0000259" key="8">
    <source>
        <dbReference type="PROSITE" id="PS51379"/>
    </source>
</evidence>
<evidence type="ECO:0000256" key="4">
    <source>
        <dbReference type="ARBA" id="ARBA00022982"/>
    </source>
</evidence>
<dbReference type="Proteomes" id="UP000319769">
    <property type="component" value="Unassembled WGS sequence"/>
</dbReference>
<keyword evidence="10" id="KW-1185">Reference proteome</keyword>
<dbReference type="Gene3D" id="3.30.70.20">
    <property type="match status" value="1"/>
</dbReference>
<dbReference type="GO" id="GO:0051538">
    <property type="term" value="F:3 iron, 4 sulfur cluster binding"/>
    <property type="evidence" value="ECO:0007669"/>
    <property type="project" value="UniProtKB-KW"/>
</dbReference>
<feature type="domain" description="4Fe-4S ferredoxin-type" evidence="8">
    <location>
        <begin position="9"/>
        <end position="37"/>
    </location>
</feature>
<dbReference type="OrthoDB" id="14703at2"/>
<gene>
    <name evidence="9" type="ORF">FPZ12_033135</name>
</gene>
<name>A0A5N0UXC2_9PSEU</name>
<evidence type="ECO:0000256" key="7">
    <source>
        <dbReference type="ARBA" id="ARBA00023291"/>
    </source>
</evidence>
<evidence type="ECO:0000256" key="5">
    <source>
        <dbReference type="ARBA" id="ARBA00023004"/>
    </source>
</evidence>
<dbReference type="PROSITE" id="PS51379">
    <property type="entry name" value="4FE4S_FER_2"/>
    <property type="match status" value="1"/>
</dbReference>
<keyword evidence="2" id="KW-0813">Transport</keyword>
<sequence>MGVSGVANPGIRVDRELCTGHGRCYAAAPEIFEPDDEGFAVVVGTADDDGGRAALSAAERNCPEHAVEVFTGERLEGEQQ</sequence>
<comment type="cofactor">
    <cofactor evidence="1">
        <name>[3Fe-4S] cluster</name>
        <dbReference type="ChEBI" id="CHEBI:21137"/>
    </cofactor>
</comment>
<keyword evidence="3" id="KW-0479">Metal-binding</keyword>
<organism evidence="9 10">
    <name type="scientific">Amycolatopsis acidicola</name>
    <dbReference type="NCBI Taxonomy" id="2596893"/>
    <lineage>
        <taxon>Bacteria</taxon>
        <taxon>Bacillati</taxon>
        <taxon>Actinomycetota</taxon>
        <taxon>Actinomycetes</taxon>
        <taxon>Pseudonocardiales</taxon>
        <taxon>Pseudonocardiaceae</taxon>
        <taxon>Amycolatopsis</taxon>
    </lineage>
</organism>
<evidence type="ECO:0000313" key="9">
    <source>
        <dbReference type="EMBL" id="KAA9153969.1"/>
    </source>
</evidence>
<comment type="caution">
    <text evidence="9">The sequence shown here is derived from an EMBL/GenBank/DDBJ whole genome shotgun (WGS) entry which is preliminary data.</text>
</comment>
<dbReference type="SUPFAM" id="SSF54862">
    <property type="entry name" value="4Fe-4S ferredoxins"/>
    <property type="match status" value="1"/>
</dbReference>
<keyword evidence="7" id="KW-0003">3Fe-4S</keyword>
<dbReference type="Pfam" id="PF13459">
    <property type="entry name" value="Fer4_15"/>
    <property type="match status" value="1"/>
</dbReference>
<dbReference type="InterPro" id="IPR017896">
    <property type="entry name" value="4Fe4S_Fe-S-bd"/>
</dbReference>
<keyword evidence="5" id="KW-0408">Iron</keyword>
<protein>
    <submittedName>
        <fullName evidence="9">Ferredoxin</fullName>
    </submittedName>
</protein>
<accession>A0A5N0UXC2</accession>
<keyword evidence="4" id="KW-0249">Electron transport</keyword>